<organism evidence="1 2">
    <name type="scientific">Fistulifera solaris</name>
    <name type="common">Oleaginous diatom</name>
    <dbReference type="NCBI Taxonomy" id="1519565"/>
    <lineage>
        <taxon>Eukaryota</taxon>
        <taxon>Sar</taxon>
        <taxon>Stramenopiles</taxon>
        <taxon>Ochrophyta</taxon>
        <taxon>Bacillariophyta</taxon>
        <taxon>Bacillariophyceae</taxon>
        <taxon>Bacillariophycidae</taxon>
        <taxon>Naviculales</taxon>
        <taxon>Naviculaceae</taxon>
        <taxon>Fistulifera</taxon>
    </lineage>
</organism>
<sequence>MSSGSAYAGALLEVLPCRFRKPEQVPRWRDGGEGVTYKLLREPTSLSELNDYKHNVAIWRDNDTLTYVSPSGFYDYPVDTDNCLYLNLDTFGPKLYITGTTDDAIAETAEFFLSLENERGEDGMLFLLFMGEHARDFRAAGSKCLAKLFEAAPLKSVNLRCLTLSKKQSIVMATIPHATDLVYNNCLFEDVGSTFVEALQTRKAPLGSLTFARSLAVDHESLRSLLTSVNSKTKALCLPLLKNELALLPFAAKVDHLAYEISSSSLSETHVHSLNIATSTLSLTIRHEGQTYPTDSVLNFYRRIADLGHFKDLEVTVNSPSDGYMPACVVQEIVRAALANSHLERLELDTTNGDNEEVEWDPHVSTLLQGLKDHPGLRYLTICVEDHEEAFGPDYCYLRKFLSHNRNITVLDQYSDSFKHQSEIEELYSLNRFYMGSANLLVAPTSERLSLVVNALLERASNDFQRSSLLLSNHIDLLCEQVEYDLRDD</sequence>
<evidence type="ECO:0000313" key="1">
    <source>
        <dbReference type="EMBL" id="GAX27803.1"/>
    </source>
</evidence>
<dbReference type="Proteomes" id="UP000198406">
    <property type="component" value="Unassembled WGS sequence"/>
</dbReference>
<accession>A0A1Z5KN93</accession>
<evidence type="ECO:0000313" key="2">
    <source>
        <dbReference type="Proteomes" id="UP000198406"/>
    </source>
</evidence>
<dbReference type="InParanoid" id="A0A1Z5KN93"/>
<dbReference type="OrthoDB" id="120976at2759"/>
<comment type="caution">
    <text evidence="1">The sequence shown here is derived from an EMBL/GenBank/DDBJ whole genome shotgun (WGS) entry which is preliminary data.</text>
</comment>
<dbReference type="AlphaFoldDB" id="A0A1Z5KN93"/>
<protein>
    <submittedName>
        <fullName evidence="1">Uncharacterized protein</fullName>
    </submittedName>
</protein>
<gene>
    <name evidence="1" type="ORF">FisN_13Hu090</name>
</gene>
<reference evidence="1 2" key="1">
    <citation type="journal article" date="2015" name="Plant Cell">
        <title>Oil accumulation by the oleaginous diatom Fistulifera solaris as revealed by the genome and transcriptome.</title>
        <authorList>
            <person name="Tanaka T."/>
            <person name="Maeda Y."/>
            <person name="Veluchamy A."/>
            <person name="Tanaka M."/>
            <person name="Abida H."/>
            <person name="Marechal E."/>
            <person name="Bowler C."/>
            <person name="Muto M."/>
            <person name="Sunaga Y."/>
            <person name="Tanaka M."/>
            <person name="Yoshino T."/>
            <person name="Taniguchi T."/>
            <person name="Fukuda Y."/>
            <person name="Nemoto M."/>
            <person name="Matsumoto M."/>
            <person name="Wong P.S."/>
            <person name="Aburatani S."/>
            <person name="Fujibuchi W."/>
        </authorList>
    </citation>
    <scope>NUCLEOTIDE SEQUENCE [LARGE SCALE GENOMIC DNA]</scope>
    <source>
        <strain evidence="1 2">JPCC DA0580</strain>
    </source>
</reference>
<dbReference type="EMBL" id="BDSP01000259">
    <property type="protein sequence ID" value="GAX27803.1"/>
    <property type="molecule type" value="Genomic_DNA"/>
</dbReference>
<proteinExistence type="predicted"/>
<name>A0A1Z5KN93_FISSO</name>
<keyword evidence="2" id="KW-1185">Reference proteome</keyword>